<reference evidence="2 3" key="1">
    <citation type="journal article" date="2019" name="Sci. Rep.">
        <title>Orb-weaving spider Araneus ventricosus genome elucidates the spidroin gene catalogue.</title>
        <authorList>
            <person name="Kono N."/>
            <person name="Nakamura H."/>
            <person name="Ohtoshi R."/>
            <person name="Moran D.A.P."/>
            <person name="Shinohara A."/>
            <person name="Yoshida Y."/>
            <person name="Fujiwara M."/>
            <person name="Mori M."/>
            <person name="Tomita M."/>
            <person name="Arakawa K."/>
        </authorList>
    </citation>
    <scope>NUCLEOTIDE SEQUENCE [LARGE SCALE GENOMIC DNA]</scope>
</reference>
<dbReference type="EMBL" id="BGPR01000052">
    <property type="protein sequence ID" value="GBL87296.1"/>
    <property type="molecule type" value="Genomic_DNA"/>
</dbReference>
<feature type="region of interest" description="Disordered" evidence="1">
    <location>
        <begin position="88"/>
        <end position="112"/>
    </location>
</feature>
<protein>
    <submittedName>
        <fullName evidence="2">Uncharacterized protein</fullName>
    </submittedName>
</protein>
<comment type="caution">
    <text evidence="2">The sequence shown here is derived from an EMBL/GenBank/DDBJ whole genome shotgun (WGS) entry which is preliminary data.</text>
</comment>
<evidence type="ECO:0000313" key="2">
    <source>
        <dbReference type="EMBL" id="GBL87296.1"/>
    </source>
</evidence>
<gene>
    <name evidence="2" type="ORF">AVEN_270555_1</name>
</gene>
<evidence type="ECO:0000256" key="1">
    <source>
        <dbReference type="SAM" id="MobiDB-lite"/>
    </source>
</evidence>
<organism evidence="2 3">
    <name type="scientific">Araneus ventricosus</name>
    <name type="common">Orbweaver spider</name>
    <name type="synonym">Epeira ventricosa</name>
    <dbReference type="NCBI Taxonomy" id="182803"/>
    <lineage>
        <taxon>Eukaryota</taxon>
        <taxon>Metazoa</taxon>
        <taxon>Ecdysozoa</taxon>
        <taxon>Arthropoda</taxon>
        <taxon>Chelicerata</taxon>
        <taxon>Arachnida</taxon>
        <taxon>Araneae</taxon>
        <taxon>Araneomorphae</taxon>
        <taxon>Entelegynae</taxon>
        <taxon>Araneoidea</taxon>
        <taxon>Araneidae</taxon>
        <taxon>Araneus</taxon>
    </lineage>
</organism>
<sequence>MFVNEKSPDKQAGLASPGGTITVGDELPPSIDITYLLREGSSRDLRWLLGIRPHYSSYCSGWHSKVPGYLGRTEVTPLWLLILTSSSKGGTTSTWMKSRRASKQVLSSPAER</sequence>
<name>A0A4Y2B7M8_ARAVE</name>
<accession>A0A4Y2B7M8</accession>
<proteinExistence type="predicted"/>
<keyword evidence="3" id="KW-1185">Reference proteome</keyword>
<evidence type="ECO:0000313" key="3">
    <source>
        <dbReference type="Proteomes" id="UP000499080"/>
    </source>
</evidence>
<dbReference type="AlphaFoldDB" id="A0A4Y2B7M8"/>
<dbReference type="Proteomes" id="UP000499080">
    <property type="component" value="Unassembled WGS sequence"/>
</dbReference>
<feature type="region of interest" description="Disordered" evidence="1">
    <location>
        <begin position="1"/>
        <end position="22"/>
    </location>
</feature>